<dbReference type="SUPFAM" id="SSF158472">
    <property type="entry name" value="HAMP domain-like"/>
    <property type="match status" value="1"/>
</dbReference>
<dbReference type="GO" id="GO:0007165">
    <property type="term" value="P:signal transduction"/>
    <property type="evidence" value="ECO:0007669"/>
    <property type="project" value="UniProtKB-KW"/>
</dbReference>
<dbReference type="InterPro" id="IPR003660">
    <property type="entry name" value="HAMP_dom"/>
</dbReference>
<evidence type="ECO:0000313" key="7">
    <source>
        <dbReference type="Proteomes" id="UP000245444"/>
    </source>
</evidence>
<dbReference type="InterPro" id="IPR004089">
    <property type="entry name" value="MCPsignal_dom"/>
</dbReference>
<keyword evidence="7" id="KW-1185">Reference proteome</keyword>
<dbReference type="PROSITE" id="PS50885">
    <property type="entry name" value="HAMP"/>
    <property type="match status" value="1"/>
</dbReference>
<dbReference type="Pfam" id="PF00015">
    <property type="entry name" value="MCPsignal"/>
    <property type="match status" value="1"/>
</dbReference>
<dbReference type="Proteomes" id="UP000245444">
    <property type="component" value="Chromosome"/>
</dbReference>
<proteinExistence type="inferred from homology"/>
<comment type="similarity">
    <text evidence="2">Belongs to the methyl-accepting chemotaxis (MCP) protein family.</text>
</comment>
<feature type="domain" description="HAMP" evidence="5">
    <location>
        <begin position="210"/>
        <end position="263"/>
    </location>
</feature>
<sequence length="560" mass="57436">MSVLTRLTGRFLTLSLLLGGIMVALCAHTLMQFEESAATTARIGSRILPMVDRLGDLRATMTRVRLGATRVLDAGDATGMARARERNESRIAEMQGQVEGFRTLPLTPSEREAFEVFSRTWSAYLAQQAATFGQAARDPLAAKAAFNGPANATYDQAWKELERLKGSTAAEARAAVVASEAARIDTDRTVMAATGCGVLVAMLLMGWLARDIAGRAVRLAATMRQLAEGRSEIEIPCTGRGDEIGDIAQAAIGFRESLRRNRALEAEAATARAGIEAQRRRAMGEVADAFERAVGGVVGAVSASAERLQDAARTMSTIAAETSTRSGAAAASARDAATNVGMVAAAAEELGASVDEIGRQVGGSADLARAAVGDADATAQHVQALSEAAARIGDVVSLISSIAGQTNLLALNATIEAARAGEAGRGFSVVAAEVKQLSAQTSRATDEITGQIGQIQAATGRAVEAIGGIAGRIRELNGVAASIAAAVEEQGAATQEIVRNVSEAAAGTGAVTGTIGEVAGAARETGDAAGQVLDAASALSREAVHLSAEVGRFLATVRAA</sequence>
<dbReference type="RefSeq" id="WP_109961897.1">
    <property type="nucleotide sequence ID" value="NZ_CP029553.1"/>
</dbReference>
<evidence type="ECO:0000256" key="3">
    <source>
        <dbReference type="PROSITE-ProRule" id="PRU00284"/>
    </source>
</evidence>
<dbReference type="AlphaFoldDB" id="A0A2U8WWJ5"/>
<dbReference type="PROSITE" id="PS50111">
    <property type="entry name" value="CHEMOTAXIS_TRANSDUC_2"/>
    <property type="match status" value="1"/>
</dbReference>
<name>A0A2U8WWJ5_9HYPH</name>
<reference evidence="6 7" key="1">
    <citation type="submission" date="2018-05" db="EMBL/GenBank/DDBJ databases">
        <title>Complete Genome Sequence of Methylobacterium sp. 17Sr1-28.</title>
        <authorList>
            <person name="Srinivasan S."/>
        </authorList>
    </citation>
    <scope>NUCLEOTIDE SEQUENCE [LARGE SCALE GENOMIC DNA]</scope>
    <source>
        <strain evidence="6 7">17Sr1-28</strain>
    </source>
</reference>
<dbReference type="Gene3D" id="6.10.340.10">
    <property type="match status" value="1"/>
</dbReference>
<accession>A0A2U8WWJ5</accession>
<gene>
    <name evidence="6" type="ORF">DK419_27580</name>
</gene>
<dbReference type="GO" id="GO:0016020">
    <property type="term" value="C:membrane"/>
    <property type="evidence" value="ECO:0007669"/>
    <property type="project" value="InterPro"/>
</dbReference>
<dbReference type="PANTHER" id="PTHR32089">
    <property type="entry name" value="METHYL-ACCEPTING CHEMOTAXIS PROTEIN MCPB"/>
    <property type="match status" value="1"/>
</dbReference>
<evidence type="ECO:0000256" key="1">
    <source>
        <dbReference type="ARBA" id="ARBA00023224"/>
    </source>
</evidence>
<organism evidence="6 7">
    <name type="scientific">Methylobacterium terrae</name>
    <dbReference type="NCBI Taxonomy" id="2202827"/>
    <lineage>
        <taxon>Bacteria</taxon>
        <taxon>Pseudomonadati</taxon>
        <taxon>Pseudomonadota</taxon>
        <taxon>Alphaproteobacteria</taxon>
        <taxon>Hyphomicrobiales</taxon>
        <taxon>Methylobacteriaceae</taxon>
        <taxon>Methylobacterium</taxon>
    </lineage>
</organism>
<dbReference type="KEGG" id="mtea:DK419_27580"/>
<evidence type="ECO:0000313" key="6">
    <source>
        <dbReference type="EMBL" id="AWN49632.1"/>
    </source>
</evidence>
<evidence type="ECO:0000256" key="2">
    <source>
        <dbReference type="ARBA" id="ARBA00029447"/>
    </source>
</evidence>
<protein>
    <submittedName>
        <fullName evidence="6">Methyl-accepting chemotaxis protein</fullName>
    </submittedName>
</protein>
<dbReference type="OrthoDB" id="3289104at2"/>
<evidence type="ECO:0000259" key="4">
    <source>
        <dbReference type="PROSITE" id="PS50111"/>
    </source>
</evidence>
<evidence type="ECO:0000259" key="5">
    <source>
        <dbReference type="PROSITE" id="PS50885"/>
    </source>
</evidence>
<dbReference type="Gene3D" id="1.10.287.950">
    <property type="entry name" value="Methyl-accepting chemotaxis protein"/>
    <property type="match status" value="1"/>
</dbReference>
<dbReference type="EMBL" id="CP029553">
    <property type="protein sequence ID" value="AWN49632.1"/>
    <property type="molecule type" value="Genomic_DNA"/>
</dbReference>
<dbReference type="SUPFAM" id="SSF58104">
    <property type="entry name" value="Methyl-accepting chemotaxis protein (MCP) signaling domain"/>
    <property type="match status" value="1"/>
</dbReference>
<dbReference type="SMART" id="SM00283">
    <property type="entry name" value="MA"/>
    <property type="match status" value="1"/>
</dbReference>
<dbReference type="Pfam" id="PF00672">
    <property type="entry name" value="HAMP"/>
    <property type="match status" value="1"/>
</dbReference>
<keyword evidence="1 3" id="KW-0807">Transducer</keyword>
<dbReference type="PANTHER" id="PTHR32089:SF112">
    <property type="entry name" value="LYSOZYME-LIKE PROTEIN-RELATED"/>
    <property type="match status" value="1"/>
</dbReference>
<feature type="domain" description="Methyl-accepting transducer" evidence="4">
    <location>
        <begin position="304"/>
        <end position="540"/>
    </location>
</feature>